<reference evidence="4 5" key="1">
    <citation type="submission" date="2016-10" db="EMBL/GenBank/DDBJ databases">
        <authorList>
            <person name="de Groot N.N."/>
        </authorList>
    </citation>
    <scope>NUCLEOTIDE SEQUENCE [LARGE SCALE GENOMIC DNA]</scope>
    <source>
        <strain evidence="4 5">CGMCC 1.10238</strain>
    </source>
</reference>
<dbReference type="AlphaFoldDB" id="A0A1H8QBA1"/>
<protein>
    <recommendedName>
        <fullName evidence="7">DUF4829 domain-containing protein</fullName>
    </recommendedName>
</protein>
<evidence type="ECO:0000313" key="6">
    <source>
        <dbReference type="Proteomes" id="UP000683429"/>
    </source>
</evidence>
<evidence type="ECO:0000256" key="1">
    <source>
        <dbReference type="SAM" id="MobiDB-lite"/>
    </source>
</evidence>
<dbReference type="OrthoDB" id="2679460at2"/>
<name>A0A1H8QBA1_9BACL</name>
<dbReference type="Proteomes" id="UP000683429">
    <property type="component" value="Chromosome"/>
</dbReference>
<evidence type="ECO:0000313" key="4">
    <source>
        <dbReference type="EMBL" id="SEO51043.1"/>
    </source>
</evidence>
<keyword evidence="6" id="KW-1185">Reference proteome</keyword>
<feature type="chain" id="PRO_5038641845" description="DUF4829 domain-containing protein" evidence="2">
    <location>
        <begin position="20"/>
        <end position="212"/>
    </location>
</feature>
<feature type="compositionally biased region" description="Polar residues" evidence="1">
    <location>
        <begin position="22"/>
        <end position="47"/>
    </location>
</feature>
<dbReference type="PROSITE" id="PS51257">
    <property type="entry name" value="PROKAR_LIPOPROTEIN"/>
    <property type="match status" value="1"/>
</dbReference>
<evidence type="ECO:0000313" key="5">
    <source>
        <dbReference type="Proteomes" id="UP000198809"/>
    </source>
</evidence>
<feature type="signal peptide" evidence="2">
    <location>
        <begin position="1"/>
        <end position="19"/>
    </location>
</feature>
<evidence type="ECO:0000313" key="3">
    <source>
        <dbReference type="EMBL" id="QWU15209.1"/>
    </source>
</evidence>
<keyword evidence="2" id="KW-0732">Signal</keyword>
<evidence type="ECO:0008006" key="7">
    <source>
        <dbReference type="Google" id="ProtNLM"/>
    </source>
</evidence>
<organism evidence="4 5">
    <name type="scientific">Paenibacillus sophorae</name>
    <dbReference type="NCBI Taxonomy" id="1333845"/>
    <lineage>
        <taxon>Bacteria</taxon>
        <taxon>Bacillati</taxon>
        <taxon>Bacillota</taxon>
        <taxon>Bacilli</taxon>
        <taxon>Bacillales</taxon>
        <taxon>Paenibacillaceae</taxon>
        <taxon>Paenibacillus</taxon>
    </lineage>
</organism>
<accession>A0A1H8QBA1</accession>
<gene>
    <name evidence="3" type="ORF">KP014_25525</name>
    <name evidence="4" type="ORF">SAMN04487895_108137</name>
</gene>
<feature type="region of interest" description="Disordered" evidence="1">
    <location>
        <begin position="22"/>
        <end position="54"/>
    </location>
</feature>
<proteinExistence type="predicted"/>
<sequence length="212" mass="23451">MKFLLCGLILIILLTSCEAKPSTQNFNSQNTVSDSSAEVNGNTLSDSNDNKPLGVQYNADGTTYLSKRGLNVYATPPTEGAAKAAWEYYALCNDQKYDEASKLLDGYGTDDKTLVYFNYTGEGRPYLEEVIGAKLIRWADITEVAPKEAEDEGAAAYKVIYLEMDFKTRGKLTPQQTDMKNGLNIYAIHVRQNEKGGPWKISMFGGAPKMEK</sequence>
<reference evidence="3 6" key="2">
    <citation type="submission" date="2021-06" db="EMBL/GenBank/DDBJ databases">
        <title>Whole genome sequence of Paenibacillus sophorae DSM23020 for comparative genomics.</title>
        <authorList>
            <person name="Kim M.-J."/>
            <person name="Lee G."/>
            <person name="Shin J.-H."/>
        </authorList>
    </citation>
    <scope>NUCLEOTIDE SEQUENCE [LARGE SCALE GENOMIC DNA]</scope>
    <source>
        <strain evidence="3 6">DSM 23020</strain>
    </source>
</reference>
<dbReference type="Proteomes" id="UP000198809">
    <property type="component" value="Unassembled WGS sequence"/>
</dbReference>
<evidence type="ECO:0000256" key="2">
    <source>
        <dbReference type="SAM" id="SignalP"/>
    </source>
</evidence>
<dbReference type="EMBL" id="CP076607">
    <property type="protein sequence ID" value="QWU15209.1"/>
    <property type="molecule type" value="Genomic_DNA"/>
</dbReference>
<dbReference type="RefSeq" id="WP_036604710.1">
    <property type="nucleotide sequence ID" value="NZ_CP076607.1"/>
</dbReference>
<dbReference type="EMBL" id="FODH01000008">
    <property type="protein sequence ID" value="SEO51043.1"/>
    <property type="molecule type" value="Genomic_DNA"/>
</dbReference>